<proteinExistence type="predicted"/>
<evidence type="ECO:0000256" key="1">
    <source>
        <dbReference type="ARBA" id="ARBA00004886"/>
    </source>
</evidence>
<sequence>MTTIHTDTRDDACPRLAPHFVFRWEDSQGAYILLYPEGLIKLNPSAGEILQRCDGQNTVAAIVANLQAAFPGSDAEIAEGTRAFIHTARTKGWLRC</sequence>
<dbReference type="RefSeq" id="WP_040042250.1">
    <property type="nucleotide sequence ID" value="NZ_JWJG01000028.1"/>
</dbReference>
<dbReference type="Pfam" id="PF05402">
    <property type="entry name" value="PqqD"/>
    <property type="match status" value="1"/>
</dbReference>
<protein>
    <submittedName>
        <fullName evidence="4">Pyrroloquinoline quinone biosynthesis protein PqqD</fullName>
    </submittedName>
</protein>
<organism evidence="4 5">
    <name type="scientific">Noviherbaspirillum autotrophicum</name>
    <dbReference type="NCBI Taxonomy" id="709839"/>
    <lineage>
        <taxon>Bacteria</taxon>
        <taxon>Pseudomonadati</taxon>
        <taxon>Pseudomonadota</taxon>
        <taxon>Betaproteobacteria</taxon>
        <taxon>Burkholderiales</taxon>
        <taxon>Oxalobacteraceae</taxon>
        <taxon>Noviherbaspirillum</taxon>
    </lineage>
</organism>
<dbReference type="Proteomes" id="UP000031572">
    <property type="component" value="Unassembled WGS sequence"/>
</dbReference>
<evidence type="ECO:0000313" key="4">
    <source>
        <dbReference type="EMBL" id="KIF83522.1"/>
    </source>
</evidence>
<dbReference type="STRING" id="709839.TSA66_06070"/>
<dbReference type="NCBIfam" id="TIGR03859">
    <property type="entry name" value="PQQ_PqqD"/>
    <property type="match status" value="1"/>
</dbReference>
<dbReference type="GO" id="GO:0018189">
    <property type="term" value="P:pyrroloquinoline quinone biosynthetic process"/>
    <property type="evidence" value="ECO:0007669"/>
    <property type="project" value="UniProtKB-UniPathway"/>
</dbReference>
<dbReference type="EMBL" id="JWJG01000028">
    <property type="protein sequence ID" value="KIF83522.1"/>
    <property type="molecule type" value="Genomic_DNA"/>
</dbReference>
<dbReference type="UniPathway" id="UPA00539"/>
<name>A0A0C1YS36_9BURK</name>
<evidence type="ECO:0000256" key="3">
    <source>
        <dbReference type="ARBA" id="ARBA00022905"/>
    </source>
</evidence>
<dbReference type="InterPro" id="IPR008792">
    <property type="entry name" value="PQQD"/>
</dbReference>
<comment type="pathway">
    <text evidence="1">Cofactor biosynthesis; pyrroloquinoline quinone biosynthesis.</text>
</comment>
<evidence type="ECO:0000256" key="2">
    <source>
        <dbReference type="ARBA" id="ARBA00011741"/>
    </source>
</evidence>
<dbReference type="AlphaFoldDB" id="A0A0C1YS36"/>
<gene>
    <name evidence="4" type="ORF">TSA66_06070</name>
</gene>
<accession>A0A0C1YS36</accession>
<dbReference type="InterPro" id="IPR041881">
    <property type="entry name" value="PqqD_sf"/>
</dbReference>
<keyword evidence="5" id="KW-1185">Reference proteome</keyword>
<dbReference type="GO" id="GO:0048038">
    <property type="term" value="F:quinone binding"/>
    <property type="evidence" value="ECO:0007669"/>
    <property type="project" value="InterPro"/>
</dbReference>
<comment type="subunit">
    <text evidence="2">Monomer. Interacts with PqqE.</text>
</comment>
<evidence type="ECO:0000313" key="5">
    <source>
        <dbReference type="Proteomes" id="UP000031572"/>
    </source>
</evidence>
<dbReference type="InterPro" id="IPR022479">
    <property type="entry name" value="PqqD_bac"/>
</dbReference>
<keyword evidence="3" id="KW-0884">PQQ biosynthesis</keyword>
<reference evidence="4 5" key="1">
    <citation type="submission" date="2014-12" db="EMBL/GenBank/DDBJ databases">
        <title>Denitrispirillum autotrophicum gen. nov., sp. nov., Denitrifying, Facultatively Autotrophic Bacteria Isolated from Rice Paddy Soil.</title>
        <authorList>
            <person name="Ishii S."/>
            <person name="Ashida N."/>
            <person name="Ohno H."/>
            <person name="Otsuka S."/>
            <person name="Yokota A."/>
            <person name="Senoo K."/>
        </authorList>
    </citation>
    <scope>NUCLEOTIDE SEQUENCE [LARGE SCALE GENOMIC DNA]</scope>
    <source>
        <strain evidence="4 5">TSA66</strain>
    </source>
</reference>
<dbReference type="OrthoDB" id="7356791at2"/>
<dbReference type="Gene3D" id="1.10.10.1150">
    <property type="entry name" value="Coenzyme PQQ synthesis protein D (PqqD)"/>
    <property type="match status" value="1"/>
</dbReference>
<comment type="caution">
    <text evidence="4">The sequence shown here is derived from an EMBL/GenBank/DDBJ whole genome shotgun (WGS) entry which is preliminary data.</text>
</comment>